<dbReference type="GO" id="GO:0009263">
    <property type="term" value="P:deoxyribonucleotide biosynthetic process"/>
    <property type="evidence" value="ECO:0007669"/>
    <property type="project" value="UniProtKB-KW"/>
</dbReference>
<dbReference type="InterPro" id="IPR013554">
    <property type="entry name" value="RNR_N"/>
</dbReference>
<comment type="similarity">
    <text evidence="1 10">Belongs to the ribonucleoside diphosphate reductase large chain family.</text>
</comment>
<evidence type="ECO:0000256" key="3">
    <source>
        <dbReference type="ARBA" id="ARBA00022533"/>
    </source>
</evidence>
<dbReference type="InterPro" id="IPR000788">
    <property type="entry name" value="RNR_lg_C"/>
</dbReference>
<dbReference type="SUPFAM" id="SSF51998">
    <property type="entry name" value="PFL-like glycyl radical enzymes"/>
    <property type="match status" value="1"/>
</dbReference>
<evidence type="ECO:0000259" key="11">
    <source>
        <dbReference type="Pfam" id="PF00317"/>
    </source>
</evidence>
<evidence type="ECO:0000256" key="2">
    <source>
        <dbReference type="ARBA" id="ARBA00012274"/>
    </source>
</evidence>
<dbReference type="SUPFAM" id="SSF48168">
    <property type="entry name" value="R1 subunit of ribonucleotide reductase, N-terminal domain"/>
    <property type="match status" value="1"/>
</dbReference>
<keyword evidence="15" id="KW-1185">Reference proteome</keyword>
<evidence type="ECO:0000256" key="8">
    <source>
        <dbReference type="ARBA" id="ARBA00023157"/>
    </source>
</evidence>
<keyword evidence="5" id="KW-0067">ATP-binding</keyword>
<evidence type="ECO:0000256" key="10">
    <source>
        <dbReference type="RuleBase" id="RU003410"/>
    </source>
</evidence>
<feature type="domain" description="Ribonucleotide reductase large subunit N-terminal" evidence="11">
    <location>
        <begin position="98"/>
        <end position="170"/>
    </location>
</feature>
<evidence type="ECO:0000256" key="6">
    <source>
        <dbReference type="ARBA" id="ARBA00023002"/>
    </source>
</evidence>
<keyword evidence="6 10" id="KW-0560">Oxidoreductase</keyword>
<dbReference type="Gene3D" id="3.20.70.20">
    <property type="match status" value="1"/>
</dbReference>
<accession>A0A1W6JKL3</accession>
<dbReference type="UniPathway" id="UPA00326"/>
<feature type="domain" description="Ribonucleotide reductase N-terminal" evidence="13">
    <location>
        <begin position="16"/>
        <end position="96"/>
    </location>
</feature>
<evidence type="ECO:0000256" key="5">
    <source>
        <dbReference type="ARBA" id="ARBA00022840"/>
    </source>
</evidence>
<comment type="catalytic activity">
    <reaction evidence="9 10">
        <text>a 2'-deoxyribonucleoside 5'-diphosphate + [thioredoxin]-disulfide + H2O = a ribonucleoside 5'-diphosphate + [thioredoxin]-dithiol</text>
        <dbReference type="Rhea" id="RHEA:23252"/>
        <dbReference type="Rhea" id="RHEA-COMP:10698"/>
        <dbReference type="Rhea" id="RHEA-COMP:10700"/>
        <dbReference type="ChEBI" id="CHEBI:15377"/>
        <dbReference type="ChEBI" id="CHEBI:29950"/>
        <dbReference type="ChEBI" id="CHEBI:50058"/>
        <dbReference type="ChEBI" id="CHEBI:57930"/>
        <dbReference type="ChEBI" id="CHEBI:73316"/>
        <dbReference type="EC" id="1.17.4.1"/>
    </reaction>
</comment>
<evidence type="ECO:0000256" key="1">
    <source>
        <dbReference type="ARBA" id="ARBA00010406"/>
    </source>
</evidence>
<keyword evidence="8" id="KW-1015">Disulfide bond</keyword>
<dbReference type="GO" id="GO:0005524">
    <property type="term" value="F:ATP binding"/>
    <property type="evidence" value="ECO:0007669"/>
    <property type="project" value="UniProtKB-KW"/>
</dbReference>
<dbReference type="InterPro" id="IPR008926">
    <property type="entry name" value="RNR_R1-su_N"/>
</dbReference>
<evidence type="ECO:0000259" key="12">
    <source>
        <dbReference type="Pfam" id="PF02867"/>
    </source>
</evidence>
<dbReference type="EC" id="1.17.4.1" evidence="2 10"/>
<proteinExistence type="inferred from homology"/>
<gene>
    <name evidence="14" type="ORF">AM4_079</name>
</gene>
<keyword evidence="3" id="KW-0021">Allosteric enzyme</keyword>
<dbReference type="Pfam" id="PF08343">
    <property type="entry name" value="RNR_N"/>
    <property type="match status" value="1"/>
</dbReference>
<keyword evidence="7 10" id="KW-0215">Deoxyribonucleotide synthesis</keyword>
<organism evidence="14 15">
    <name type="scientific">Lactococcus phage AM4</name>
    <dbReference type="NCBI Taxonomy" id="1965472"/>
    <lineage>
        <taxon>Viruses</taxon>
        <taxon>Duplodnaviria</taxon>
        <taxon>Heunggongvirae</taxon>
        <taxon>Uroviricota</taxon>
        <taxon>Caudoviricetes</taxon>
        <taxon>Audreyjarvisvirus</taxon>
        <taxon>Audreyjarvisvirus AM4</taxon>
    </lineage>
</organism>
<protein>
    <recommendedName>
        <fullName evidence="2 10">Ribonucleoside-diphosphate reductase</fullName>
        <ecNumber evidence="2 10">1.17.4.1</ecNumber>
    </recommendedName>
</protein>
<evidence type="ECO:0000313" key="14">
    <source>
        <dbReference type="EMBL" id="ARM66738.1"/>
    </source>
</evidence>
<reference evidence="14 15" key="1">
    <citation type="journal article" date="2017" name="Viruses">
        <title>Phage Biodiversity in Artisanal Cheese Wheys Reflects the Complexity of the Fermentation Process.</title>
        <authorList>
            <person name="Mahony J."/>
            <person name="Moscarelli A."/>
            <person name="Kelleher P."/>
            <person name="Lugli G.A."/>
            <person name="Ventura M."/>
            <person name="Settanni L."/>
            <person name="van Sinderen D."/>
        </authorList>
    </citation>
    <scope>NUCLEOTIDE SEQUENCE [LARGE SCALE GENOMIC DNA]</scope>
</reference>
<sequence>MTVTKIETKKSVTPEYFTLNNQLNIIKDGKIQLNADREAVHSYFIDYVNPHTVYFGDLEEKINYLIKNKYIQPELLEMYNFKFIKKLFKYLYDYKFRFKTFMGAYKFYSQYAMKTTDNKSILERYEDRLAFNALFMGGGDKKLAMNLAEELITQRYVPATPTLLNMGKVRAGEMVSCFLINVDDNMNSIGRSVNSVLQLSKAGGGVGLGLTDIRPAGDPIKGIEGMADGVVPIMKMYEDALSYANQLGARQGAGVTYLNIFHKDIIKFLSTKKENADEKVRVKTLSLGVVVPDKFYELIAKGETMYLFSPYDIKKEYGINMSDMDITEMYDELVENKNIKKDKIFARDLEEEMSKLIQESGYPYIINIDTANAENSVHGRIKMSNLC</sequence>
<feature type="domain" description="Ribonucleotide reductase large subunit C-terminal" evidence="12">
    <location>
        <begin position="175"/>
        <end position="387"/>
    </location>
</feature>
<evidence type="ECO:0000256" key="7">
    <source>
        <dbReference type="ARBA" id="ARBA00023116"/>
    </source>
</evidence>
<evidence type="ECO:0000313" key="15">
    <source>
        <dbReference type="Proteomes" id="UP000223361"/>
    </source>
</evidence>
<dbReference type="Pfam" id="PF02867">
    <property type="entry name" value="Ribonuc_red_lgC"/>
    <property type="match status" value="1"/>
</dbReference>
<dbReference type="EMBL" id="KY554771">
    <property type="protein sequence ID" value="ARM66738.1"/>
    <property type="molecule type" value="Genomic_DNA"/>
</dbReference>
<dbReference type="PANTHER" id="PTHR11573:SF30">
    <property type="entry name" value="RIBONUCLEOSIDE-DIPHOSPHATE REDUCTASE 2 SUBUNIT ALPHA"/>
    <property type="match status" value="1"/>
</dbReference>
<evidence type="ECO:0000256" key="4">
    <source>
        <dbReference type="ARBA" id="ARBA00022741"/>
    </source>
</evidence>
<dbReference type="GO" id="GO:0004748">
    <property type="term" value="F:ribonucleoside-diphosphate reductase activity, thioredoxin disulfide as acceptor"/>
    <property type="evidence" value="ECO:0007669"/>
    <property type="project" value="UniProtKB-EC"/>
</dbReference>
<dbReference type="Proteomes" id="UP000223361">
    <property type="component" value="Segment"/>
</dbReference>
<evidence type="ECO:0000256" key="9">
    <source>
        <dbReference type="ARBA" id="ARBA00047754"/>
    </source>
</evidence>
<comment type="function">
    <text evidence="10">Provides the precursors necessary for DNA synthesis. Catalyzes the biosynthesis of deoxyribonucleotides from the corresponding ribonucleotides.</text>
</comment>
<keyword evidence="4" id="KW-0547">Nucleotide-binding</keyword>
<dbReference type="Pfam" id="PF00317">
    <property type="entry name" value="Ribonuc_red_lgN"/>
    <property type="match status" value="1"/>
</dbReference>
<dbReference type="InterPro" id="IPR039718">
    <property type="entry name" value="Rrm1"/>
</dbReference>
<dbReference type="PANTHER" id="PTHR11573">
    <property type="entry name" value="RIBONUCLEOSIDE-DIPHOSPHATE REDUCTASE LARGE CHAIN"/>
    <property type="match status" value="1"/>
</dbReference>
<evidence type="ECO:0000259" key="13">
    <source>
        <dbReference type="Pfam" id="PF08343"/>
    </source>
</evidence>
<name>A0A1W6JKL3_9CAUD</name>
<dbReference type="InterPro" id="IPR013509">
    <property type="entry name" value="RNR_lsu_N"/>
</dbReference>